<dbReference type="FunCoup" id="A0A4R2PQ07">
    <property type="interactions" value="108"/>
</dbReference>
<dbReference type="InterPro" id="IPR005496">
    <property type="entry name" value="Integral_membrane_TerC"/>
</dbReference>
<keyword evidence="8" id="KW-1185">Reference proteome</keyword>
<evidence type="ECO:0000256" key="6">
    <source>
        <dbReference type="SAM" id="Phobius"/>
    </source>
</evidence>
<dbReference type="OrthoDB" id="9805314at2"/>
<feature type="transmembrane region" description="Helical" evidence="6">
    <location>
        <begin position="214"/>
        <end position="232"/>
    </location>
</feature>
<feature type="transmembrane region" description="Helical" evidence="6">
    <location>
        <begin position="154"/>
        <end position="177"/>
    </location>
</feature>
<dbReference type="InParanoid" id="A0A4R2PQ07"/>
<keyword evidence="5 6" id="KW-0472">Membrane</keyword>
<feature type="transmembrane region" description="Helical" evidence="6">
    <location>
        <begin position="46"/>
        <end position="69"/>
    </location>
</feature>
<dbReference type="Pfam" id="PF03741">
    <property type="entry name" value="TerC"/>
    <property type="match status" value="1"/>
</dbReference>
<protein>
    <submittedName>
        <fullName evidence="7">Putative tellurium resistance membrane protein TerC</fullName>
    </submittedName>
</protein>
<comment type="similarity">
    <text evidence="2">Belongs to the TerC family.</text>
</comment>
<evidence type="ECO:0000256" key="2">
    <source>
        <dbReference type="ARBA" id="ARBA00007511"/>
    </source>
</evidence>
<proteinExistence type="inferred from homology"/>
<evidence type="ECO:0000313" key="7">
    <source>
        <dbReference type="EMBL" id="TCP37747.1"/>
    </source>
</evidence>
<sequence length="238" mass="25678">MALLTDPQVWASFATLALLEIILGIDNLIFLSVITSRLPEHRQARARLIGLLGALVMRIGLLLGIAWIISLQKPFMTVFGQGVSWRDLILMGGGLFLLYKGTTEIHATVEGEDDHGNATKAASIGFAAAIAQIMALDMVFSLDSVITAVGMVDHIEVMIAAVTAAIGVMIFAADPVADFIQRHPTTKMLALSFLLLIGVALVADGLHFHIPRGYLYFAVGFSALVEVLNLTARKRRRA</sequence>
<evidence type="ECO:0000256" key="4">
    <source>
        <dbReference type="ARBA" id="ARBA00022989"/>
    </source>
</evidence>
<reference evidence="7 8" key="1">
    <citation type="submission" date="2019-03" db="EMBL/GenBank/DDBJ databases">
        <title>Genomic Encyclopedia of Type Strains, Phase IV (KMG-IV): sequencing the most valuable type-strain genomes for metagenomic binning, comparative biology and taxonomic classification.</title>
        <authorList>
            <person name="Goeker M."/>
        </authorList>
    </citation>
    <scope>NUCLEOTIDE SEQUENCE [LARGE SCALE GENOMIC DNA]</scope>
    <source>
        <strain evidence="7 8">DSM 2132</strain>
    </source>
</reference>
<evidence type="ECO:0000256" key="5">
    <source>
        <dbReference type="ARBA" id="ARBA00023136"/>
    </source>
</evidence>
<feature type="transmembrane region" description="Helical" evidence="6">
    <location>
        <begin position="189"/>
        <end position="208"/>
    </location>
</feature>
<feature type="transmembrane region" description="Helical" evidence="6">
    <location>
        <begin position="121"/>
        <end position="142"/>
    </location>
</feature>
<keyword evidence="4 6" id="KW-1133">Transmembrane helix</keyword>
<evidence type="ECO:0000313" key="8">
    <source>
        <dbReference type="Proteomes" id="UP000295399"/>
    </source>
</evidence>
<gene>
    <name evidence="7" type="ORF">EV659_102153</name>
</gene>
<dbReference type="PANTHER" id="PTHR30238">
    <property type="entry name" value="MEMBRANE BOUND PREDICTED REDOX MODULATOR"/>
    <property type="match status" value="1"/>
</dbReference>
<feature type="transmembrane region" description="Helical" evidence="6">
    <location>
        <begin position="12"/>
        <end position="34"/>
    </location>
</feature>
<dbReference type="Proteomes" id="UP000295399">
    <property type="component" value="Unassembled WGS sequence"/>
</dbReference>
<keyword evidence="3 6" id="KW-0812">Transmembrane</keyword>
<feature type="transmembrane region" description="Helical" evidence="6">
    <location>
        <begin position="89"/>
        <end position="109"/>
    </location>
</feature>
<name>A0A4R2PQ07_RHOSA</name>
<dbReference type="AlphaFoldDB" id="A0A4R2PQ07"/>
<evidence type="ECO:0000256" key="3">
    <source>
        <dbReference type="ARBA" id="ARBA00022692"/>
    </source>
</evidence>
<comment type="subcellular location">
    <subcellularLocation>
        <location evidence="1">Membrane</location>
        <topology evidence="1">Multi-pass membrane protein</topology>
    </subcellularLocation>
</comment>
<accession>A0A4R2PQ07</accession>
<organism evidence="7 8">
    <name type="scientific">Rhodothalassium salexigens DSM 2132</name>
    <dbReference type="NCBI Taxonomy" id="1188247"/>
    <lineage>
        <taxon>Bacteria</taxon>
        <taxon>Pseudomonadati</taxon>
        <taxon>Pseudomonadota</taxon>
        <taxon>Alphaproteobacteria</taxon>
        <taxon>Rhodothalassiales</taxon>
        <taxon>Rhodothalassiaceae</taxon>
        <taxon>Rhodothalassium</taxon>
    </lineage>
</organism>
<comment type="caution">
    <text evidence="7">The sequence shown here is derived from an EMBL/GenBank/DDBJ whole genome shotgun (WGS) entry which is preliminary data.</text>
</comment>
<dbReference type="GO" id="GO:0016020">
    <property type="term" value="C:membrane"/>
    <property type="evidence" value="ECO:0007669"/>
    <property type="project" value="UniProtKB-SubCell"/>
</dbReference>
<dbReference type="EMBL" id="SLXO01000002">
    <property type="protein sequence ID" value="TCP37747.1"/>
    <property type="molecule type" value="Genomic_DNA"/>
</dbReference>
<evidence type="ECO:0000256" key="1">
    <source>
        <dbReference type="ARBA" id="ARBA00004141"/>
    </source>
</evidence>
<dbReference type="PANTHER" id="PTHR30238:SF4">
    <property type="entry name" value="SLL1022 PROTEIN"/>
    <property type="match status" value="1"/>
</dbReference>